<feature type="region of interest" description="Disordered" evidence="1">
    <location>
        <begin position="145"/>
        <end position="214"/>
    </location>
</feature>
<sequence>MEGTSEMKKYCSVCGAELDENDVFCGACGAVQRERHSSNCRYCGAALEPGGEYCPNCGRRTVIDSADRRIYAGNKLGGNGGSGDYRRGVPNGMQDSLGGAAGGGNVSPDKGGNTGTIIAAVCSAIAVIAVVVCLVIVFGPGNSERADREAGTALVTENITPTPLPTATPSRSMDRQPGQYNDTARVPVQSYAPAPPPARPTVPPSTDTRPDNSYSKSYLTYRDSEYSFSCPYPSDFILTHVDNDFFRYTLAAPDGSGAVYICATQNSNGRTPQTVRDNFLATYGGTPDYENSGSSWCAISTFDGSRWHYGYFSLSKSMIRGFEVHYSDAYRNRYDKYINDIYDGLSLN</sequence>
<gene>
    <name evidence="4" type="ORF">IAA61_01215</name>
</gene>
<feature type="compositionally biased region" description="Polar residues" evidence="1">
    <location>
        <begin position="155"/>
        <end position="171"/>
    </location>
</feature>
<evidence type="ECO:0000256" key="2">
    <source>
        <dbReference type="SAM" id="Phobius"/>
    </source>
</evidence>
<evidence type="ECO:0000259" key="3">
    <source>
        <dbReference type="Pfam" id="PF12773"/>
    </source>
</evidence>
<keyword evidence="2" id="KW-0472">Membrane</keyword>
<name>A0A9D1MA54_9FIRM</name>
<feature type="compositionally biased region" description="Polar residues" evidence="1">
    <location>
        <begin position="205"/>
        <end position="214"/>
    </location>
</feature>
<feature type="domain" description="DZANK-type" evidence="3">
    <location>
        <begin position="11"/>
        <end position="58"/>
    </location>
</feature>
<reference evidence="4" key="2">
    <citation type="journal article" date="2021" name="PeerJ">
        <title>Extensive microbial diversity within the chicken gut microbiome revealed by metagenomics and culture.</title>
        <authorList>
            <person name="Gilroy R."/>
            <person name="Ravi A."/>
            <person name="Getino M."/>
            <person name="Pursley I."/>
            <person name="Horton D.L."/>
            <person name="Alikhan N.F."/>
            <person name="Baker D."/>
            <person name="Gharbi K."/>
            <person name="Hall N."/>
            <person name="Watson M."/>
            <person name="Adriaenssens E.M."/>
            <person name="Foster-Nyarko E."/>
            <person name="Jarju S."/>
            <person name="Secka A."/>
            <person name="Antonio M."/>
            <person name="Oren A."/>
            <person name="Chaudhuri R.R."/>
            <person name="La Ragione R."/>
            <person name="Hildebrand F."/>
            <person name="Pallen M.J."/>
        </authorList>
    </citation>
    <scope>NUCLEOTIDE SEQUENCE</scope>
    <source>
        <strain evidence="4">USAMLcec3-3695</strain>
    </source>
</reference>
<organism evidence="4 5">
    <name type="scientific">Candidatus Ornithomonoglobus merdipullorum</name>
    <dbReference type="NCBI Taxonomy" id="2840895"/>
    <lineage>
        <taxon>Bacteria</taxon>
        <taxon>Bacillati</taxon>
        <taxon>Bacillota</taxon>
        <taxon>Clostridia</taxon>
        <taxon>Candidatus Ornithomonoglobus</taxon>
    </lineage>
</organism>
<dbReference type="Proteomes" id="UP000824109">
    <property type="component" value="Unassembled WGS sequence"/>
</dbReference>
<accession>A0A9D1MA54</accession>
<dbReference type="EMBL" id="DVNB01000014">
    <property type="protein sequence ID" value="HIU56415.1"/>
    <property type="molecule type" value="Genomic_DNA"/>
</dbReference>
<dbReference type="Pfam" id="PF12773">
    <property type="entry name" value="DZR"/>
    <property type="match status" value="1"/>
</dbReference>
<feature type="compositionally biased region" description="Pro residues" evidence="1">
    <location>
        <begin position="193"/>
        <end position="203"/>
    </location>
</feature>
<reference evidence="4" key="1">
    <citation type="submission" date="2020-10" db="EMBL/GenBank/DDBJ databases">
        <authorList>
            <person name="Gilroy R."/>
        </authorList>
    </citation>
    <scope>NUCLEOTIDE SEQUENCE</scope>
    <source>
        <strain evidence="4">USAMLcec3-3695</strain>
    </source>
</reference>
<feature type="transmembrane region" description="Helical" evidence="2">
    <location>
        <begin position="117"/>
        <end position="138"/>
    </location>
</feature>
<dbReference type="AlphaFoldDB" id="A0A9D1MA54"/>
<dbReference type="InterPro" id="IPR025874">
    <property type="entry name" value="DZR"/>
</dbReference>
<evidence type="ECO:0000313" key="5">
    <source>
        <dbReference type="Proteomes" id="UP000824109"/>
    </source>
</evidence>
<proteinExistence type="predicted"/>
<keyword evidence="2" id="KW-0812">Transmembrane</keyword>
<comment type="caution">
    <text evidence="4">The sequence shown here is derived from an EMBL/GenBank/DDBJ whole genome shotgun (WGS) entry which is preliminary data.</text>
</comment>
<protein>
    <submittedName>
        <fullName evidence="4">Zinc ribbon domain-containing protein</fullName>
    </submittedName>
</protein>
<evidence type="ECO:0000256" key="1">
    <source>
        <dbReference type="SAM" id="MobiDB-lite"/>
    </source>
</evidence>
<evidence type="ECO:0000313" key="4">
    <source>
        <dbReference type="EMBL" id="HIU56415.1"/>
    </source>
</evidence>
<keyword evidence="2" id="KW-1133">Transmembrane helix</keyword>